<evidence type="ECO:0000313" key="2">
    <source>
        <dbReference type="EMBL" id="MBC2002603.1"/>
    </source>
</evidence>
<dbReference type="AlphaFoldDB" id="A0A7X0XQF5"/>
<sequence>MGLNSNRIVVRHPEMKDQVNRLREMHYNVWQNMKVMFATMKEIESRDDMKSEAFIKFSAFFELAQHDVLEPMLIFSSQNYKILSQVLKEINEIDQ</sequence>
<evidence type="ECO:0000313" key="1">
    <source>
        <dbReference type="EMBL" id="MBC1778674.1"/>
    </source>
</evidence>
<gene>
    <name evidence="1" type="ORF">HCA46_07495</name>
    <name evidence="2" type="ORF">HCA78_02400</name>
</gene>
<dbReference type="EMBL" id="JAARUV010000002">
    <property type="protein sequence ID" value="MBC1778674.1"/>
    <property type="molecule type" value="Genomic_DNA"/>
</dbReference>
<dbReference type="Proteomes" id="UP000547643">
    <property type="component" value="Unassembled WGS sequence"/>
</dbReference>
<organism evidence="1 4">
    <name type="scientific">Listeria booriae</name>
    <dbReference type="NCBI Taxonomy" id="1552123"/>
    <lineage>
        <taxon>Bacteria</taxon>
        <taxon>Bacillati</taxon>
        <taxon>Bacillota</taxon>
        <taxon>Bacilli</taxon>
        <taxon>Bacillales</taxon>
        <taxon>Listeriaceae</taxon>
        <taxon>Listeria</taxon>
    </lineage>
</organism>
<proteinExistence type="predicted"/>
<dbReference type="RefSeq" id="WP_185494809.1">
    <property type="nucleotide sequence ID" value="NZ_JAARUV010000002.1"/>
</dbReference>
<reference evidence="3 4" key="1">
    <citation type="submission" date="2020-03" db="EMBL/GenBank/DDBJ databases">
        <title>Soil Listeria distribution.</title>
        <authorList>
            <person name="Liao J."/>
            <person name="Wiedmann M."/>
        </authorList>
    </citation>
    <scope>NUCLEOTIDE SEQUENCE [LARGE SCALE GENOMIC DNA]</scope>
    <source>
        <strain evidence="2 3">FSL L7-0435</strain>
        <strain evidence="1 4">FSL L7-1017</strain>
    </source>
</reference>
<protein>
    <submittedName>
        <fullName evidence="1">Uncharacterized protein</fullName>
    </submittedName>
</protein>
<evidence type="ECO:0000313" key="3">
    <source>
        <dbReference type="Proteomes" id="UP000546806"/>
    </source>
</evidence>
<name>A0A7X0XQF5_9LIST</name>
<comment type="caution">
    <text evidence="1">The sequence shown here is derived from an EMBL/GenBank/DDBJ whole genome shotgun (WGS) entry which is preliminary data.</text>
</comment>
<accession>A0A7X0XQF5</accession>
<dbReference type="Proteomes" id="UP000546806">
    <property type="component" value="Unassembled WGS sequence"/>
</dbReference>
<dbReference type="EMBL" id="JAARWW010000001">
    <property type="protein sequence ID" value="MBC2002603.1"/>
    <property type="molecule type" value="Genomic_DNA"/>
</dbReference>
<evidence type="ECO:0000313" key="4">
    <source>
        <dbReference type="Proteomes" id="UP000547643"/>
    </source>
</evidence>